<protein>
    <recommendedName>
        <fullName evidence="3">Solute-binding protein family 3/N-terminal domain-containing protein</fullName>
    </recommendedName>
</protein>
<reference evidence="4" key="1">
    <citation type="journal article" date="2014" name="Int. J. Syst. Evol. Microbiol.">
        <title>Complete genome sequence of Corynebacterium casei LMG S-19264T (=DSM 44701T), isolated from a smear-ripened cheese.</title>
        <authorList>
            <consortium name="US DOE Joint Genome Institute (JGI-PGF)"/>
            <person name="Walter F."/>
            <person name="Albersmeier A."/>
            <person name="Kalinowski J."/>
            <person name="Ruckert C."/>
        </authorList>
    </citation>
    <scope>NUCLEOTIDE SEQUENCE</scope>
    <source>
        <strain evidence="4">KCTC 42590</strain>
    </source>
</reference>
<dbReference type="Gene3D" id="3.40.190.10">
    <property type="entry name" value="Periplasmic binding protein-like II"/>
    <property type="match status" value="2"/>
</dbReference>
<dbReference type="EMBL" id="BNCI01000001">
    <property type="protein sequence ID" value="GHF20312.1"/>
    <property type="molecule type" value="Genomic_DNA"/>
</dbReference>
<feature type="domain" description="Solute-binding protein family 3/N-terminal" evidence="3">
    <location>
        <begin position="44"/>
        <end position="260"/>
    </location>
</feature>
<dbReference type="SUPFAM" id="SSF53850">
    <property type="entry name" value="Periplasmic binding protein-like II"/>
    <property type="match status" value="1"/>
</dbReference>
<evidence type="ECO:0000313" key="5">
    <source>
        <dbReference type="Proteomes" id="UP000630923"/>
    </source>
</evidence>
<reference evidence="4" key="2">
    <citation type="submission" date="2020-09" db="EMBL/GenBank/DDBJ databases">
        <authorList>
            <person name="Sun Q."/>
            <person name="Kim S."/>
        </authorList>
    </citation>
    <scope>NUCLEOTIDE SEQUENCE</scope>
    <source>
        <strain evidence="4">KCTC 42590</strain>
    </source>
</reference>
<evidence type="ECO:0000256" key="2">
    <source>
        <dbReference type="SAM" id="SignalP"/>
    </source>
</evidence>
<feature type="chain" id="PRO_5037931231" description="Solute-binding protein family 3/N-terminal domain-containing protein" evidence="2">
    <location>
        <begin position="31"/>
        <end position="264"/>
    </location>
</feature>
<accession>A0A919AQB0</accession>
<name>A0A919AQB0_9PROT</name>
<dbReference type="PANTHER" id="PTHR35936">
    <property type="entry name" value="MEMBRANE-BOUND LYTIC MUREIN TRANSGLYCOSYLASE F"/>
    <property type="match status" value="1"/>
</dbReference>
<keyword evidence="5" id="KW-1185">Reference proteome</keyword>
<dbReference type="InterPro" id="IPR001638">
    <property type="entry name" value="Solute-binding_3/MltF_N"/>
</dbReference>
<evidence type="ECO:0000259" key="3">
    <source>
        <dbReference type="Pfam" id="PF00497"/>
    </source>
</evidence>
<dbReference type="AlphaFoldDB" id="A0A919AQB0"/>
<sequence length="264" mass="29902">MKTRKLRSKASGLICILLISLAGMQNPVAADQTIRFLAQDAEPKYIFRDSLGGLCGELYSEIAERIGAHGFQAELPSVGVPIKRILMDLRDGRGHVYCGAGGRHTEREQLYIFSKEPIYKITMVAVKRADDPLSLKRIENLTGDNALILTPFGTSTASWLQSHKQLKVDDQFRDVEHAISLVAGGRWGRVFYYHDLAAIYAIRRQGLGDRTEMLAFEHNSFDQWMLYSRHLPREKRDAIEGVIADMRADGTLRRITSEYILYKD</sequence>
<dbReference type="RefSeq" id="WP_191251204.1">
    <property type="nucleotide sequence ID" value="NZ_BNCI01000001.1"/>
</dbReference>
<dbReference type="Proteomes" id="UP000630923">
    <property type="component" value="Unassembled WGS sequence"/>
</dbReference>
<organism evidence="4 5">
    <name type="scientific">Kordiimonas sediminis</name>
    <dbReference type="NCBI Taxonomy" id="1735581"/>
    <lineage>
        <taxon>Bacteria</taxon>
        <taxon>Pseudomonadati</taxon>
        <taxon>Pseudomonadota</taxon>
        <taxon>Alphaproteobacteria</taxon>
        <taxon>Kordiimonadales</taxon>
        <taxon>Kordiimonadaceae</taxon>
        <taxon>Kordiimonas</taxon>
    </lineage>
</organism>
<dbReference type="PANTHER" id="PTHR35936:SF6">
    <property type="entry name" value="AMINO ACID ABC TRANSPORTER SUBSTRATE-BINDING PAAT FAMILY PROTEIN"/>
    <property type="match status" value="1"/>
</dbReference>
<feature type="signal peptide" evidence="2">
    <location>
        <begin position="1"/>
        <end position="30"/>
    </location>
</feature>
<keyword evidence="1 2" id="KW-0732">Signal</keyword>
<dbReference type="Pfam" id="PF00497">
    <property type="entry name" value="SBP_bac_3"/>
    <property type="match status" value="1"/>
</dbReference>
<comment type="caution">
    <text evidence="4">The sequence shown here is derived from an EMBL/GenBank/DDBJ whole genome shotgun (WGS) entry which is preliminary data.</text>
</comment>
<proteinExistence type="predicted"/>
<evidence type="ECO:0000256" key="1">
    <source>
        <dbReference type="ARBA" id="ARBA00022729"/>
    </source>
</evidence>
<gene>
    <name evidence="4" type="ORF">GCM10017044_13940</name>
</gene>
<evidence type="ECO:0000313" key="4">
    <source>
        <dbReference type="EMBL" id="GHF20312.1"/>
    </source>
</evidence>